<dbReference type="SUPFAM" id="SSF47781">
    <property type="entry name" value="RuvA domain 2-like"/>
    <property type="match status" value="1"/>
</dbReference>
<organism evidence="1 2">
    <name type="scientific">Pseudarcicella hirudinis</name>
    <dbReference type="NCBI Taxonomy" id="1079859"/>
    <lineage>
        <taxon>Bacteria</taxon>
        <taxon>Pseudomonadati</taxon>
        <taxon>Bacteroidota</taxon>
        <taxon>Cytophagia</taxon>
        <taxon>Cytophagales</taxon>
        <taxon>Flectobacillaceae</taxon>
        <taxon>Pseudarcicella</taxon>
    </lineage>
</organism>
<dbReference type="InterPro" id="IPR010994">
    <property type="entry name" value="RuvA_2-like"/>
</dbReference>
<gene>
    <name evidence="1" type="ORF">SAMN04515674_11858</name>
</gene>
<evidence type="ECO:0000313" key="1">
    <source>
        <dbReference type="EMBL" id="SFQ42549.1"/>
    </source>
</evidence>
<name>A0A1I5YEB3_9BACT</name>
<dbReference type="Proteomes" id="UP000199306">
    <property type="component" value="Unassembled WGS sequence"/>
</dbReference>
<dbReference type="OrthoDB" id="9766750at2"/>
<evidence type="ECO:0000313" key="2">
    <source>
        <dbReference type="Proteomes" id="UP000199306"/>
    </source>
</evidence>
<keyword evidence="2" id="KW-1185">Reference proteome</keyword>
<dbReference type="EMBL" id="FOXH01000018">
    <property type="protein sequence ID" value="SFQ42549.1"/>
    <property type="molecule type" value="Genomic_DNA"/>
</dbReference>
<dbReference type="AlphaFoldDB" id="A0A1I5YEB3"/>
<dbReference type="STRING" id="1079859.SAMN04515674_11858"/>
<sequence>MKKFLIAVLCFMSLHIQAQEYPRKEINIEDFVQNLIGSPENTNIEDLYESFLQYYLHPLDLNTAGREELSALYILSEKQLNSFWDYRNKIGTLISIYELQSVPDFDLPLIYKLLPFVIVRPKESVLPDFSRNQQSLLLRYSQIPEKKKGFTDPDLRSKVRYEGPAFKSYLRYKMTHSRNFSMGFTLEKDEGETSLADFASAHFQLQNKGHLKNLVIGDYQVQFGQGLITSAGFYLGKGSETVLAIRKSHLGIKTYTSATEMNFFRGIASTFRFGNLEVTGFYSGNKRDANLSGDSILSRESYISSLQTSGLHRTIAEIEDKRRLFEQNFGMNICFKRHEEGFIFGLTALKTSFEIPIQQSDKLYKLFEFSGKDNFLIGLHYSYQLQNFNFFGEIARSSGGGWGLVNGVIGSLGRNTDFSMLFRNYQKDFHSFYADSFSENTRNINETGFYAGFKQQFSRKFSASAYVDFFRFPWYKYLVDKETTNGFGYLCKVLYRPRKSLEAYLQFKEENKEGNTKIQESYTDKKGNLNSREITVVRNNTRRVMSGSLTGKISNIWSFQSRISLGTSQFEGQGLSRGFALAQDLNADLNKWNFSGRVAFFNTDDYDSRQYFYEQDVLYAFSFPAYSGKGIRHSVIIRRKLSKRIDCWLRWSRTDLFDGMTFGSGLEEISVSHRSELKMQLRFHW</sequence>
<proteinExistence type="predicted"/>
<reference evidence="1 2" key="1">
    <citation type="submission" date="2016-10" db="EMBL/GenBank/DDBJ databases">
        <authorList>
            <person name="de Groot N.N."/>
        </authorList>
    </citation>
    <scope>NUCLEOTIDE SEQUENCE [LARGE SCALE GENOMIC DNA]</scope>
    <source>
        <strain evidence="2">E92,LMG 26720,CCM 7988</strain>
    </source>
</reference>
<accession>A0A1I5YEB3</accession>
<protein>
    <submittedName>
        <fullName evidence="1">Helix-hairpin-helix motif-containing protein</fullName>
    </submittedName>
</protein>
<dbReference type="RefSeq" id="WP_143095300.1">
    <property type="nucleotide sequence ID" value="NZ_FOXH01000018.1"/>
</dbReference>